<name>A0A0B2VGU8_TOXCA</name>
<evidence type="ECO:0000313" key="2">
    <source>
        <dbReference type="EMBL" id="KHN80707.1"/>
    </source>
</evidence>
<sequence>MSTSPFYPQQQAHCQELETACDGSPNMKRRVLSAAIENDYLIIIAKCTLETAPRIVYNTSTEWPQSDANKSFPQQCEIVKGVTSTTFLIIYGAVMFLLLLLMVGLCAVSIIVRRPLTKQQRMALRRRRREQAILLRARRRAKRRAASANRTVAQTSAATGTTRLDTEVAIGVKG</sequence>
<keyword evidence="1" id="KW-0472">Membrane</keyword>
<keyword evidence="3" id="KW-1185">Reference proteome</keyword>
<organism evidence="2 3">
    <name type="scientific">Toxocara canis</name>
    <name type="common">Canine roundworm</name>
    <dbReference type="NCBI Taxonomy" id="6265"/>
    <lineage>
        <taxon>Eukaryota</taxon>
        <taxon>Metazoa</taxon>
        <taxon>Ecdysozoa</taxon>
        <taxon>Nematoda</taxon>
        <taxon>Chromadorea</taxon>
        <taxon>Rhabditida</taxon>
        <taxon>Spirurina</taxon>
        <taxon>Ascaridomorpha</taxon>
        <taxon>Ascaridoidea</taxon>
        <taxon>Toxocaridae</taxon>
        <taxon>Toxocara</taxon>
    </lineage>
</organism>
<dbReference type="EMBL" id="JPKZ01001688">
    <property type="protein sequence ID" value="KHN80707.1"/>
    <property type="molecule type" value="Genomic_DNA"/>
</dbReference>
<protein>
    <submittedName>
        <fullName evidence="2">Uncharacterized protein</fullName>
    </submittedName>
</protein>
<proteinExistence type="predicted"/>
<gene>
    <name evidence="2" type="ORF">Tcan_05856</name>
</gene>
<evidence type="ECO:0000313" key="3">
    <source>
        <dbReference type="Proteomes" id="UP000031036"/>
    </source>
</evidence>
<dbReference type="Proteomes" id="UP000031036">
    <property type="component" value="Unassembled WGS sequence"/>
</dbReference>
<reference evidence="2 3" key="1">
    <citation type="submission" date="2014-11" db="EMBL/GenBank/DDBJ databases">
        <title>Genetic blueprint of the zoonotic pathogen Toxocara canis.</title>
        <authorList>
            <person name="Zhu X.-Q."/>
            <person name="Korhonen P.K."/>
            <person name="Cai H."/>
            <person name="Young N.D."/>
            <person name="Nejsum P."/>
            <person name="von Samson-Himmelstjerna G."/>
            <person name="Boag P.R."/>
            <person name="Tan P."/>
            <person name="Li Q."/>
            <person name="Min J."/>
            <person name="Yang Y."/>
            <person name="Wang X."/>
            <person name="Fang X."/>
            <person name="Hall R.S."/>
            <person name="Hofmann A."/>
            <person name="Sternberg P.W."/>
            <person name="Jex A.R."/>
            <person name="Gasser R.B."/>
        </authorList>
    </citation>
    <scope>NUCLEOTIDE SEQUENCE [LARGE SCALE GENOMIC DNA]</scope>
    <source>
        <strain evidence="2">PN_DK_2014</strain>
    </source>
</reference>
<accession>A0A0B2VGU8</accession>
<dbReference type="AlphaFoldDB" id="A0A0B2VGU8"/>
<keyword evidence="1" id="KW-0812">Transmembrane</keyword>
<keyword evidence="1" id="KW-1133">Transmembrane helix</keyword>
<feature type="transmembrane region" description="Helical" evidence="1">
    <location>
        <begin position="88"/>
        <end position="112"/>
    </location>
</feature>
<evidence type="ECO:0000256" key="1">
    <source>
        <dbReference type="SAM" id="Phobius"/>
    </source>
</evidence>
<comment type="caution">
    <text evidence="2">The sequence shown here is derived from an EMBL/GenBank/DDBJ whole genome shotgun (WGS) entry which is preliminary data.</text>
</comment>